<dbReference type="NCBIfam" id="TIGR00254">
    <property type="entry name" value="GGDEF"/>
    <property type="match status" value="1"/>
</dbReference>
<dbReference type="SUPFAM" id="SSF55785">
    <property type="entry name" value="PYP-like sensor domain (PAS domain)"/>
    <property type="match status" value="1"/>
</dbReference>
<dbReference type="CDD" id="cd00130">
    <property type="entry name" value="PAS"/>
    <property type="match status" value="1"/>
</dbReference>
<comment type="caution">
    <text evidence="6">The sequence shown here is derived from an EMBL/GenBank/DDBJ whole genome shotgun (WGS) entry which is preliminary data.</text>
</comment>
<dbReference type="FunFam" id="3.30.70.270:FF:000001">
    <property type="entry name" value="Diguanylate cyclase domain protein"/>
    <property type="match status" value="1"/>
</dbReference>
<evidence type="ECO:0000313" key="7">
    <source>
        <dbReference type="Proteomes" id="UP000194546"/>
    </source>
</evidence>
<dbReference type="EMBL" id="NBTY01000135">
    <property type="protein sequence ID" value="OTP70851.1"/>
    <property type="molecule type" value="Genomic_DNA"/>
</dbReference>
<dbReference type="InterPro" id="IPR029787">
    <property type="entry name" value="Nucleotide_cyclase"/>
</dbReference>
<evidence type="ECO:0000259" key="5">
    <source>
        <dbReference type="PROSITE" id="PS50887"/>
    </source>
</evidence>
<evidence type="ECO:0000259" key="3">
    <source>
        <dbReference type="PROSITE" id="PS50112"/>
    </source>
</evidence>
<comment type="catalytic activity">
    <reaction evidence="2">
        <text>2 GTP = 3',3'-c-di-GMP + 2 diphosphate</text>
        <dbReference type="Rhea" id="RHEA:24898"/>
        <dbReference type="ChEBI" id="CHEBI:33019"/>
        <dbReference type="ChEBI" id="CHEBI:37565"/>
        <dbReference type="ChEBI" id="CHEBI:58805"/>
        <dbReference type="EC" id="2.7.7.65"/>
    </reaction>
</comment>
<evidence type="ECO:0000313" key="6">
    <source>
        <dbReference type="EMBL" id="OTP70851.1"/>
    </source>
</evidence>
<dbReference type="InterPro" id="IPR000160">
    <property type="entry name" value="GGDEF_dom"/>
</dbReference>
<dbReference type="Gene3D" id="3.30.450.20">
    <property type="entry name" value="PAS domain"/>
    <property type="match status" value="1"/>
</dbReference>
<dbReference type="InterPro" id="IPR043128">
    <property type="entry name" value="Rev_trsase/Diguanyl_cyclase"/>
</dbReference>
<dbReference type="CDD" id="cd01949">
    <property type="entry name" value="GGDEF"/>
    <property type="match status" value="1"/>
</dbReference>
<sequence>MTDQDSPDSKQDNPGNLKAAFLSHGASLAAPTRVLGDDDSAIYRTLLESTKAIPWKIDWATMEFAYIGPQIEGLLGWPPSSWKSVNDWAERMHPDDRESVVDFCVAQSKAGSDHEADYRALTRDGGYVWLRDVVHVVRNANGEVDSLVGFMFDISERKRNEEKLAQLQKELERLSFHDSLTDAGNHRMFDGVMEREWAAAKASGTPLSLIMADIDFFKSYNDYYGHLQGDECLKHVARVLGEAAGQNAFLARFGGEEFILVLANTPAENAVRIAERCRALISDEAIAHVRSPHNQRVTASFGVGTIVPTDRMDATAFINLVDAQLYQAKDNGRNRIAAVDHAGIGGEAFKSHSR</sequence>
<name>A0A242MHS6_CABSO</name>
<dbReference type="GO" id="GO:0043709">
    <property type="term" value="P:cell adhesion involved in single-species biofilm formation"/>
    <property type="evidence" value="ECO:0007669"/>
    <property type="project" value="TreeGrafter"/>
</dbReference>
<gene>
    <name evidence="6" type="ORF">PAMC26510_24810</name>
</gene>
<dbReference type="SMART" id="SM00267">
    <property type="entry name" value="GGDEF"/>
    <property type="match status" value="1"/>
</dbReference>
<feature type="domain" description="GGDEF" evidence="5">
    <location>
        <begin position="205"/>
        <end position="341"/>
    </location>
</feature>
<dbReference type="PROSITE" id="PS50113">
    <property type="entry name" value="PAC"/>
    <property type="match status" value="1"/>
</dbReference>
<dbReference type="PANTHER" id="PTHR45138:SF9">
    <property type="entry name" value="DIGUANYLATE CYCLASE DGCM-RELATED"/>
    <property type="match status" value="1"/>
</dbReference>
<dbReference type="SUPFAM" id="SSF55073">
    <property type="entry name" value="Nucleotide cyclase"/>
    <property type="match status" value="1"/>
</dbReference>
<dbReference type="Proteomes" id="UP000194546">
    <property type="component" value="Unassembled WGS sequence"/>
</dbReference>
<dbReference type="InterPro" id="IPR035965">
    <property type="entry name" value="PAS-like_dom_sf"/>
</dbReference>
<feature type="domain" description="PAC" evidence="4">
    <location>
        <begin position="114"/>
        <end position="166"/>
    </location>
</feature>
<dbReference type="Pfam" id="PF00990">
    <property type="entry name" value="GGDEF"/>
    <property type="match status" value="1"/>
</dbReference>
<dbReference type="EC" id="2.7.7.65" evidence="1"/>
<dbReference type="NCBIfam" id="TIGR00229">
    <property type="entry name" value="sensory_box"/>
    <property type="match status" value="1"/>
</dbReference>
<organism evidence="6 7">
    <name type="scientific">Caballeronia sordidicola</name>
    <name type="common">Burkholderia sordidicola</name>
    <dbReference type="NCBI Taxonomy" id="196367"/>
    <lineage>
        <taxon>Bacteria</taxon>
        <taxon>Pseudomonadati</taxon>
        <taxon>Pseudomonadota</taxon>
        <taxon>Betaproteobacteria</taxon>
        <taxon>Burkholderiales</taxon>
        <taxon>Burkholderiaceae</taxon>
        <taxon>Caballeronia</taxon>
    </lineage>
</organism>
<dbReference type="InterPro" id="IPR050469">
    <property type="entry name" value="Diguanylate_Cyclase"/>
</dbReference>
<dbReference type="InterPro" id="IPR000014">
    <property type="entry name" value="PAS"/>
</dbReference>
<dbReference type="PROSITE" id="PS50112">
    <property type="entry name" value="PAS"/>
    <property type="match status" value="1"/>
</dbReference>
<accession>A0A242MHS6</accession>
<dbReference type="SMART" id="SM00086">
    <property type="entry name" value="PAC"/>
    <property type="match status" value="1"/>
</dbReference>
<dbReference type="GO" id="GO:0052621">
    <property type="term" value="F:diguanylate cyclase activity"/>
    <property type="evidence" value="ECO:0007669"/>
    <property type="project" value="UniProtKB-EC"/>
</dbReference>
<protein>
    <recommendedName>
        <fullName evidence="1">diguanylate cyclase</fullName>
        <ecNumber evidence="1">2.7.7.65</ecNumber>
    </recommendedName>
</protein>
<dbReference type="AlphaFoldDB" id="A0A242MHS6"/>
<dbReference type="InterPro" id="IPR000700">
    <property type="entry name" value="PAS-assoc_C"/>
</dbReference>
<dbReference type="PROSITE" id="PS50887">
    <property type="entry name" value="GGDEF"/>
    <property type="match status" value="1"/>
</dbReference>
<dbReference type="Gene3D" id="3.30.70.270">
    <property type="match status" value="1"/>
</dbReference>
<dbReference type="Pfam" id="PF08447">
    <property type="entry name" value="PAS_3"/>
    <property type="match status" value="1"/>
</dbReference>
<feature type="domain" description="PAS" evidence="3">
    <location>
        <begin position="39"/>
        <end position="100"/>
    </location>
</feature>
<dbReference type="GO" id="GO:0005886">
    <property type="term" value="C:plasma membrane"/>
    <property type="evidence" value="ECO:0007669"/>
    <property type="project" value="TreeGrafter"/>
</dbReference>
<dbReference type="GO" id="GO:1902201">
    <property type="term" value="P:negative regulation of bacterial-type flagellum-dependent cell motility"/>
    <property type="evidence" value="ECO:0007669"/>
    <property type="project" value="TreeGrafter"/>
</dbReference>
<dbReference type="InterPro" id="IPR001610">
    <property type="entry name" value="PAC"/>
</dbReference>
<evidence type="ECO:0000256" key="1">
    <source>
        <dbReference type="ARBA" id="ARBA00012528"/>
    </source>
</evidence>
<dbReference type="PANTHER" id="PTHR45138">
    <property type="entry name" value="REGULATORY COMPONENTS OF SENSORY TRANSDUCTION SYSTEM"/>
    <property type="match status" value="1"/>
</dbReference>
<evidence type="ECO:0000256" key="2">
    <source>
        <dbReference type="ARBA" id="ARBA00034247"/>
    </source>
</evidence>
<dbReference type="InterPro" id="IPR013655">
    <property type="entry name" value="PAS_fold_3"/>
</dbReference>
<proteinExistence type="predicted"/>
<reference evidence="6 7" key="1">
    <citation type="submission" date="2017-03" db="EMBL/GenBank/DDBJ databases">
        <title>Genome analysis of strain PAMC 26510.</title>
        <authorList>
            <person name="Oh H.-M."/>
            <person name="Yang J.-A."/>
        </authorList>
    </citation>
    <scope>NUCLEOTIDE SEQUENCE [LARGE SCALE GENOMIC DNA]</scope>
    <source>
        <strain evidence="6 7">PAMC 26510</strain>
    </source>
</reference>
<dbReference type="RefSeq" id="WP_086382649.1">
    <property type="nucleotide sequence ID" value="NZ_NBTY01000135.1"/>
</dbReference>
<evidence type="ECO:0000259" key="4">
    <source>
        <dbReference type="PROSITE" id="PS50113"/>
    </source>
</evidence>